<dbReference type="OrthoDB" id="5148809at2"/>
<dbReference type="RefSeq" id="WP_123737950.1">
    <property type="nucleotide sequence ID" value="NZ_CALFQU010000038.1"/>
</dbReference>
<gene>
    <name evidence="2" type="ORF">EDD28_0224</name>
</gene>
<reference evidence="2 3" key="1">
    <citation type="submission" date="2018-11" db="EMBL/GenBank/DDBJ databases">
        <title>Sequencing the genomes of 1000 actinobacteria strains.</title>
        <authorList>
            <person name="Klenk H.-P."/>
        </authorList>
    </citation>
    <scope>NUCLEOTIDE SEQUENCE [LARGE SCALE GENOMIC DNA]</scope>
    <source>
        <strain evidence="2 3">DSM 13521</strain>
    </source>
</reference>
<accession>A0A3N2D7A5</accession>
<comment type="caution">
    <text evidence="2">The sequence shown here is derived from an EMBL/GenBank/DDBJ whole genome shotgun (WGS) entry which is preliminary data.</text>
</comment>
<protein>
    <recommendedName>
        <fullName evidence="4">ATP synthase protein I</fullName>
    </recommendedName>
</protein>
<organism evidence="2 3">
    <name type="scientific">Salana multivorans</name>
    <dbReference type="NCBI Taxonomy" id="120377"/>
    <lineage>
        <taxon>Bacteria</taxon>
        <taxon>Bacillati</taxon>
        <taxon>Actinomycetota</taxon>
        <taxon>Actinomycetes</taxon>
        <taxon>Micrococcales</taxon>
        <taxon>Beutenbergiaceae</taxon>
        <taxon>Salana</taxon>
    </lineage>
</organism>
<feature type="transmembrane region" description="Helical" evidence="1">
    <location>
        <begin position="57"/>
        <end position="77"/>
    </location>
</feature>
<feature type="transmembrane region" description="Helical" evidence="1">
    <location>
        <begin position="89"/>
        <end position="111"/>
    </location>
</feature>
<proteinExistence type="predicted"/>
<evidence type="ECO:0000313" key="3">
    <source>
        <dbReference type="Proteomes" id="UP000275356"/>
    </source>
</evidence>
<dbReference type="Proteomes" id="UP000275356">
    <property type="component" value="Unassembled WGS sequence"/>
</dbReference>
<evidence type="ECO:0000313" key="2">
    <source>
        <dbReference type="EMBL" id="ROR95663.1"/>
    </source>
</evidence>
<dbReference type="AlphaFoldDB" id="A0A3N2D7A5"/>
<keyword evidence="1" id="KW-1133">Transmembrane helix</keyword>
<keyword evidence="1" id="KW-0812">Transmembrane</keyword>
<sequence length="160" mass="16451">MSDTTPTTSEAPAPPAAPVTLRELFAQILRRMLVATVAITLVGAVVGRFLSDPGSSGVWGALIGGGIGLLFCGATVVSMALGEGRSPQFLAVVVLGGWLAKMVVIIVVLVILRDLTFYDKYVLAGTLGAIVVASLAIEVLAIRSARIPIVDVPEGGAPRD</sequence>
<feature type="transmembrane region" description="Helical" evidence="1">
    <location>
        <begin position="123"/>
        <end position="142"/>
    </location>
</feature>
<feature type="transmembrane region" description="Helical" evidence="1">
    <location>
        <begin position="32"/>
        <end position="51"/>
    </location>
</feature>
<keyword evidence="1" id="KW-0472">Membrane</keyword>
<evidence type="ECO:0008006" key="4">
    <source>
        <dbReference type="Google" id="ProtNLM"/>
    </source>
</evidence>
<evidence type="ECO:0000256" key="1">
    <source>
        <dbReference type="SAM" id="Phobius"/>
    </source>
</evidence>
<name>A0A3N2D7A5_9MICO</name>
<dbReference type="EMBL" id="RKHQ01000001">
    <property type="protein sequence ID" value="ROR95663.1"/>
    <property type="molecule type" value="Genomic_DNA"/>
</dbReference>
<keyword evidence="3" id="KW-1185">Reference proteome</keyword>